<dbReference type="Pfam" id="PF02353">
    <property type="entry name" value="CMAS"/>
    <property type="match status" value="1"/>
</dbReference>
<organism evidence="7 8">
    <name type="scientific">Prosthecodimorpha hirschii</name>
    <dbReference type="NCBI Taxonomy" id="665126"/>
    <lineage>
        <taxon>Bacteria</taxon>
        <taxon>Pseudomonadati</taxon>
        <taxon>Pseudomonadota</taxon>
        <taxon>Alphaproteobacteria</taxon>
        <taxon>Hyphomicrobiales</taxon>
        <taxon>Ancalomicrobiaceae</taxon>
        <taxon>Prosthecodimorpha</taxon>
    </lineage>
</organism>
<evidence type="ECO:0000256" key="3">
    <source>
        <dbReference type="ARBA" id="ARBA00022679"/>
    </source>
</evidence>
<keyword evidence="2" id="KW-0489">Methyltransferase</keyword>
<reference evidence="7 8" key="1">
    <citation type="submission" date="2015-09" db="EMBL/GenBank/DDBJ databases">
        <authorList>
            <person name="Jackson K.R."/>
            <person name="Lunt B.L."/>
            <person name="Fisher J.N.B."/>
            <person name="Gardner A.V."/>
            <person name="Bailey M.E."/>
            <person name="Deus L.M."/>
            <person name="Earl A.S."/>
            <person name="Gibby P.D."/>
            <person name="Hartmann K.A."/>
            <person name="Liu J.E."/>
            <person name="Manci A.M."/>
            <person name="Nielsen D.A."/>
            <person name="Solomon M.B."/>
            <person name="Breakwell D.P."/>
            <person name="Burnett S.H."/>
            <person name="Grose J.H."/>
        </authorList>
    </citation>
    <scope>NUCLEOTIDE SEQUENCE [LARGE SCALE GENOMIC DNA]</scope>
    <source>
        <strain evidence="7 8">16</strain>
    </source>
</reference>
<keyword evidence="5" id="KW-0443">Lipid metabolism</keyword>
<dbReference type="STRING" id="665126.ABB55_25315"/>
<evidence type="ECO:0000313" key="7">
    <source>
        <dbReference type="EMBL" id="KPL55138.1"/>
    </source>
</evidence>
<sequence length="413" mass="47519">MTETIREMRDIDAANFDRETVGLPRLARNGLRAALHIEFGCLSVLTPEGLALRFRGRQPGPDATVAFNNWNVIARALRSGDLGIHESYVLGDWSSPDVTAFLELFCVNHQILDEKLTASPLVRLYLKFQHWLNNNTRAGSRRNIAAHYDLGNRFYELWLDPSMTYSSAVFDEHTTDLTAAQTEKYRSLARLARIEPGQSVLEIGCGWGGFAEFAAREIGCKVTGLTISREQFDFASQRIQQAGLGDKVEIRLQDYRDVDGRFDRIASIEMFEAVGERFWPTYFDRLRQTLKPGGVAGLQVITIQDRFFESYRRNPDFIQKYIFPGGMLPTPEIMTELGRKVGLVLTSEKAFGQDYARTLAEWRRRFWDAWPRIVPLGFDERFKRLWEYYFHYCEAGFRSGNIDVRQLVYTRSA</sequence>
<keyword evidence="3" id="KW-0808">Transferase</keyword>
<proteinExistence type="inferred from homology"/>
<dbReference type="CDD" id="cd02440">
    <property type="entry name" value="AdoMet_MTases"/>
    <property type="match status" value="1"/>
</dbReference>
<reference evidence="7 8" key="2">
    <citation type="submission" date="2015-10" db="EMBL/GenBank/DDBJ databases">
        <title>Draft Genome Sequence of Prosthecomicrobium hirschii ATCC 27832.</title>
        <authorList>
            <person name="Daniel J."/>
            <person name="Givan S.A."/>
            <person name="Brun Y.V."/>
            <person name="Brown P.J."/>
        </authorList>
    </citation>
    <scope>NUCLEOTIDE SEQUENCE [LARGE SCALE GENOMIC DNA]</scope>
    <source>
        <strain evidence="7 8">16</strain>
    </source>
</reference>
<gene>
    <name evidence="7" type="ORF">ABB55_25315</name>
</gene>
<evidence type="ECO:0000313" key="8">
    <source>
        <dbReference type="Proteomes" id="UP000048984"/>
    </source>
</evidence>
<name>A0A0P6WK65_9HYPH</name>
<comment type="caution">
    <text evidence="7">The sequence shown here is derived from an EMBL/GenBank/DDBJ whole genome shotgun (WGS) entry which is preliminary data.</text>
</comment>
<dbReference type="InterPro" id="IPR050723">
    <property type="entry name" value="CFA/CMAS"/>
</dbReference>
<feature type="active site" evidence="6">
    <location>
        <position position="393"/>
    </location>
</feature>
<dbReference type="PIRSF" id="PIRSF003085">
    <property type="entry name" value="CMAS"/>
    <property type="match status" value="1"/>
</dbReference>
<keyword evidence="8" id="KW-1185">Reference proteome</keyword>
<evidence type="ECO:0000256" key="2">
    <source>
        <dbReference type="ARBA" id="ARBA00022603"/>
    </source>
</evidence>
<dbReference type="GO" id="GO:0032259">
    <property type="term" value="P:methylation"/>
    <property type="evidence" value="ECO:0007669"/>
    <property type="project" value="UniProtKB-KW"/>
</dbReference>
<comment type="similarity">
    <text evidence="1">Belongs to the CFA/CMAS family.</text>
</comment>
<dbReference type="PANTHER" id="PTHR43667:SF2">
    <property type="entry name" value="FATTY ACID C-METHYL TRANSFERASE"/>
    <property type="match status" value="1"/>
</dbReference>
<dbReference type="GO" id="GO:0008610">
    <property type="term" value="P:lipid biosynthetic process"/>
    <property type="evidence" value="ECO:0007669"/>
    <property type="project" value="InterPro"/>
</dbReference>
<evidence type="ECO:0000256" key="1">
    <source>
        <dbReference type="ARBA" id="ARBA00010815"/>
    </source>
</evidence>
<dbReference type="RefSeq" id="WP_054361305.1">
    <property type="nucleotide sequence ID" value="NZ_LJYW01000001.1"/>
</dbReference>
<dbReference type="Gene3D" id="3.40.50.150">
    <property type="entry name" value="Vaccinia Virus protein VP39"/>
    <property type="match status" value="1"/>
</dbReference>
<dbReference type="InterPro" id="IPR003333">
    <property type="entry name" value="CMAS"/>
</dbReference>
<protein>
    <submittedName>
        <fullName evidence="7">Cyclopropane-fatty-acyl-phospholipid synthase</fullName>
    </submittedName>
</protein>
<evidence type="ECO:0000256" key="4">
    <source>
        <dbReference type="ARBA" id="ARBA00022691"/>
    </source>
</evidence>
<evidence type="ECO:0000256" key="6">
    <source>
        <dbReference type="PIRSR" id="PIRSR003085-1"/>
    </source>
</evidence>
<dbReference type="InterPro" id="IPR029063">
    <property type="entry name" value="SAM-dependent_MTases_sf"/>
</dbReference>
<dbReference type="PANTHER" id="PTHR43667">
    <property type="entry name" value="CYCLOPROPANE-FATTY-ACYL-PHOSPHOLIPID SYNTHASE"/>
    <property type="match status" value="1"/>
</dbReference>
<evidence type="ECO:0000256" key="5">
    <source>
        <dbReference type="ARBA" id="ARBA00023098"/>
    </source>
</evidence>
<dbReference type="AlphaFoldDB" id="A0A0P6WK65"/>
<dbReference type="SUPFAM" id="SSF53335">
    <property type="entry name" value="S-adenosyl-L-methionine-dependent methyltransferases"/>
    <property type="match status" value="1"/>
</dbReference>
<dbReference type="Proteomes" id="UP000048984">
    <property type="component" value="Unassembled WGS sequence"/>
</dbReference>
<accession>A0A0P6WK65</accession>
<keyword evidence="4" id="KW-0949">S-adenosyl-L-methionine</keyword>
<dbReference type="EMBL" id="LJYW01000001">
    <property type="protein sequence ID" value="KPL55138.1"/>
    <property type="molecule type" value="Genomic_DNA"/>
</dbReference>
<dbReference type="GO" id="GO:0008168">
    <property type="term" value="F:methyltransferase activity"/>
    <property type="evidence" value="ECO:0007669"/>
    <property type="project" value="UniProtKB-KW"/>
</dbReference>